<organism evidence="1 2">
    <name type="scientific">Oesophagostomum dentatum</name>
    <name type="common">Nodular worm</name>
    <dbReference type="NCBI Taxonomy" id="61180"/>
    <lineage>
        <taxon>Eukaryota</taxon>
        <taxon>Metazoa</taxon>
        <taxon>Ecdysozoa</taxon>
        <taxon>Nematoda</taxon>
        <taxon>Chromadorea</taxon>
        <taxon>Rhabditida</taxon>
        <taxon>Rhabditina</taxon>
        <taxon>Rhabditomorpha</taxon>
        <taxon>Strongyloidea</taxon>
        <taxon>Strongylidae</taxon>
        <taxon>Oesophagostomum</taxon>
    </lineage>
</organism>
<evidence type="ECO:0000313" key="1">
    <source>
        <dbReference type="EMBL" id="KHJ82275.1"/>
    </source>
</evidence>
<evidence type="ECO:0000313" key="2">
    <source>
        <dbReference type="Proteomes" id="UP000053660"/>
    </source>
</evidence>
<dbReference type="EMBL" id="KN580767">
    <property type="protein sequence ID" value="KHJ82275.1"/>
    <property type="molecule type" value="Genomic_DNA"/>
</dbReference>
<accession>A0A0B1SGF7</accession>
<feature type="non-terminal residue" evidence="1">
    <location>
        <position position="79"/>
    </location>
</feature>
<dbReference type="AlphaFoldDB" id="A0A0B1SGF7"/>
<proteinExistence type="predicted"/>
<keyword evidence="2" id="KW-1185">Reference proteome</keyword>
<reference evidence="1 2" key="1">
    <citation type="submission" date="2014-03" db="EMBL/GenBank/DDBJ databases">
        <title>Draft genome of the hookworm Oesophagostomum dentatum.</title>
        <authorList>
            <person name="Mitreva M."/>
        </authorList>
    </citation>
    <scope>NUCLEOTIDE SEQUENCE [LARGE SCALE GENOMIC DNA]</scope>
    <source>
        <strain evidence="1 2">OD-Hann</strain>
    </source>
</reference>
<gene>
    <name evidence="1" type="ORF">OESDEN_18033</name>
</gene>
<sequence length="79" mass="9377">MQYNVSSYKYRPFTSRETSLLLTTRTQFVEYRPSCQKTRFELQRGLFHCPSEVTCWQELWIPFTDLTQSAVSHYGCAII</sequence>
<dbReference type="OrthoDB" id="5809922at2759"/>
<protein>
    <submittedName>
        <fullName evidence="1">Uncharacterized protein</fullName>
    </submittedName>
</protein>
<dbReference type="Proteomes" id="UP000053660">
    <property type="component" value="Unassembled WGS sequence"/>
</dbReference>
<name>A0A0B1SGF7_OESDE</name>